<keyword evidence="1" id="KW-0812">Transmembrane</keyword>
<sequence length="312" mass="31274">MAGLHPDSPTPSPAGTLGRALGGGLVMGSALGVGTELGPVIADALGAGGFVARLIPAALVSAVAVPLVVFALRRRKGSLKDLGFGGAGENLRALLIGAGVVVGSAALVLGAGTAAGLLRWSSPDLGTLAGFVVANGVVALLLEALPEETTLRGYVWTSLRERLGGVGAALGTTAVFLVAPGFSTVVGAATARLLGREAGPVGLAPGGQDPVGYLILLTVFGLMLVTARTAVGRAPLCVSIGAHLAFLTVNRVVYEGGKRGAGWHAELSSPDVELLVLVYLLVAMAAFTVRRRIERRSAGGPDRVLVRSAEGS</sequence>
<proteinExistence type="predicted"/>
<reference evidence="3 4" key="1">
    <citation type="submission" date="2017-09" db="EMBL/GenBank/DDBJ databases">
        <authorList>
            <person name="Lee N."/>
            <person name="Cho B.-K."/>
        </authorList>
    </citation>
    <scope>NUCLEOTIDE SEQUENCE [LARGE SCALE GENOMIC DNA]</scope>
    <source>
        <strain evidence="3 4">ATCC 12461</strain>
    </source>
</reference>
<feature type="transmembrane region" description="Helical" evidence="1">
    <location>
        <begin position="125"/>
        <end position="145"/>
    </location>
</feature>
<dbReference type="Proteomes" id="UP000326553">
    <property type="component" value="Chromosome"/>
</dbReference>
<protein>
    <recommendedName>
        <fullName evidence="2">CAAX prenyl protease 2/Lysostaphin resistance protein A-like domain-containing protein</fullName>
    </recommendedName>
</protein>
<dbReference type="AlphaFoldDB" id="A0A5J6HQD0"/>
<evidence type="ECO:0000256" key="1">
    <source>
        <dbReference type="SAM" id="Phobius"/>
    </source>
</evidence>
<name>A0A5J6HQD0_STRAD</name>
<dbReference type="GO" id="GO:0004175">
    <property type="term" value="F:endopeptidase activity"/>
    <property type="evidence" value="ECO:0007669"/>
    <property type="project" value="UniProtKB-ARBA"/>
</dbReference>
<organism evidence="3 4">
    <name type="scientific">Streptomyces alboniger</name>
    <dbReference type="NCBI Taxonomy" id="132473"/>
    <lineage>
        <taxon>Bacteria</taxon>
        <taxon>Bacillati</taxon>
        <taxon>Actinomycetota</taxon>
        <taxon>Actinomycetes</taxon>
        <taxon>Kitasatosporales</taxon>
        <taxon>Streptomycetaceae</taxon>
        <taxon>Streptomyces</taxon>
        <taxon>Streptomyces aurantiacus group</taxon>
    </lineage>
</organism>
<evidence type="ECO:0000313" key="4">
    <source>
        <dbReference type="Proteomes" id="UP000326553"/>
    </source>
</evidence>
<dbReference type="EMBL" id="CP023695">
    <property type="protein sequence ID" value="QEV21708.1"/>
    <property type="molecule type" value="Genomic_DNA"/>
</dbReference>
<feature type="domain" description="CAAX prenyl protease 2/Lysostaphin resistance protein A-like" evidence="2">
    <location>
        <begin position="133"/>
        <end position="246"/>
    </location>
</feature>
<feature type="transmembrane region" description="Helical" evidence="1">
    <location>
        <begin position="93"/>
        <end position="119"/>
    </location>
</feature>
<dbReference type="Pfam" id="PF02517">
    <property type="entry name" value="Rce1-like"/>
    <property type="match status" value="1"/>
</dbReference>
<dbReference type="RefSeq" id="WP_150477659.1">
    <property type="nucleotide sequence ID" value="NZ_CP023695.1"/>
</dbReference>
<keyword evidence="1" id="KW-0472">Membrane</keyword>
<accession>A0A5J6HQD0</accession>
<dbReference type="OrthoDB" id="3698126at2"/>
<evidence type="ECO:0000259" key="2">
    <source>
        <dbReference type="Pfam" id="PF02517"/>
    </source>
</evidence>
<feature type="transmembrane region" description="Helical" evidence="1">
    <location>
        <begin position="166"/>
        <end position="191"/>
    </location>
</feature>
<dbReference type="InterPro" id="IPR003675">
    <property type="entry name" value="Rce1/LyrA-like_dom"/>
</dbReference>
<keyword evidence="1" id="KW-1133">Transmembrane helix</keyword>
<feature type="transmembrane region" description="Helical" evidence="1">
    <location>
        <begin position="234"/>
        <end position="254"/>
    </location>
</feature>
<gene>
    <name evidence="3" type="ORF">CP975_33065</name>
</gene>
<dbReference type="KEGG" id="salw:CP975_33065"/>
<feature type="transmembrane region" description="Helical" evidence="1">
    <location>
        <begin position="50"/>
        <end position="72"/>
    </location>
</feature>
<evidence type="ECO:0000313" key="3">
    <source>
        <dbReference type="EMBL" id="QEV21708.1"/>
    </source>
</evidence>
<keyword evidence="4" id="KW-1185">Reference proteome</keyword>
<feature type="transmembrane region" description="Helical" evidence="1">
    <location>
        <begin position="211"/>
        <end position="227"/>
    </location>
</feature>
<dbReference type="GO" id="GO:0080120">
    <property type="term" value="P:CAAX-box protein maturation"/>
    <property type="evidence" value="ECO:0007669"/>
    <property type="project" value="UniProtKB-ARBA"/>
</dbReference>
<feature type="transmembrane region" description="Helical" evidence="1">
    <location>
        <begin position="274"/>
        <end position="293"/>
    </location>
</feature>